<comment type="caution">
    <text evidence="2">The sequence shown here is derived from an EMBL/GenBank/DDBJ whole genome shotgun (WGS) entry which is preliminary data.</text>
</comment>
<evidence type="ECO:0000313" key="3">
    <source>
        <dbReference type="Proteomes" id="UP001180020"/>
    </source>
</evidence>
<evidence type="ECO:0000256" key="1">
    <source>
        <dbReference type="SAM" id="SignalP"/>
    </source>
</evidence>
<dbReference type="AlphaFoldDB" id="A0AAV9D0P9"/>
<name>A0AAV9D0P9_ACOCL</name>
<keyword evidence="3" id="KW-1185">Reference proteome</keyword>
<dbReference type="EMBL" id="JAUJYO010000016">
    <property type="protein sequence ID" value="KAK1294354.1"/>
    <property type="molecule type" value="Genomic_DNA"/>
</dbReference>
<proteinExistence type="predicted"/>
<dbReference type="Proteomes" id="UP001180020">
    <property type="component" value="Unassembled WGS sequence"/>
</dbReference>
<accession>A0AAV9D0P9</accession>
<evidence type="ECO:0000313" key="2">
    <source>
        <dbReference type="EMBL" id="KAK1294354.1"/>
    </source>
</evidence>
<reference evidence="2" key="2">
    <citation type="submission" date="2023-06" db="EMBL/GenBank/DDBJ databases">
        <authorList>
            <person name="Ma L."/>
            <person name="Liu K.-W."/>
            <person name="Li Z."/>
            <person name="Hsiao Y.-Y."/>
            <person name="Qi Y."/>
            <person name="Fu T."/>
            <person name="Tang G."/>
            <person name="Zhang D."/>
            <person name="Sun W.-H."/>
            <person name="Liu D.-K."/>
            <person name="Li Y."/>
            <person name="Chen G.-Z."/>
            <person name="Liu X.-D."/>
            <person name="Liao X.-Y."/>
            <person name="Jiang Y.-T."/>
            <person name="Yu X."/>
            <person name="Hao Y."/>
            <person name="Huang J."/>
            <person name="Zhao X.-W."/>
            <person name="Ke S."/>
            <person name="Chen Y.-Y."/>
            <person name="Wu W.-L."/>
            <person name="Hsu J.-L."/>
            <person name="Lin Y.-F."/>
            <person name="Huang M.-D."/>
            <person name="Li C.-Y."/>
            <person name="Huang L."/>
            <person name="Wang Z.-W."/>
            <person name="Zhao X."/>
            <person name="Zhong W.-Y."/>
            <person name="Peng D.-H."/>
            <person name="Ahmad S."/>
            <person name="Lan S."/>
            <person name="Zhang J.-S."/>
            <person name="Tsai W.-C."/>
            <person name="Van De Peer Y."/>
            <person name="Liu Z.-J."/>
        </authorList>
    </citation>
    <scope>NUCLEOTIDE SEQUENCE</scope>
    <source>
        <strain evidence="2">CP</strain>
        <tissue evidence="2">Leaves</tissue>
    </source>
</reference>
<feature type="chain" id="PRO_5043406865" evidence="1">
    <location>
        <begin position="24"/>
        <end position="99"/>
    </location>
</feature>
<protein>
    <submittedName>
        <fullName evidence="2">Uncharacterized protein</fullName>
    </submittedName>
</protein>
<gene>
    <name evidence="2" type="ORF">QJS10_CPA16g00525</name>
</gene>
<sequence>MATRVPTSTFLIFFLSILVGTYCRSGLDSSELMATLDHDWKFNSGPPTKEIQFQAQQLRFVLTMNAEDANTNARLNKYQLMPMIPSTVLIVTYVFATGD</sequence>
<organism evidence="2 3">
    <name type="scientific">Acorus calamus</name>
    <name type="common">Sweet flag</name>
    <dbReference type="NCBI Taxonomy" id="4465"/>
    <lineage>
        <taxon>Eukaryota</taxon>
        <taxon>Viridiplantae</taxon>
        <taxon>Streptophyta</taxon>
        <taxon>Embryophyta</taxon>
        <taxon>Tracheophyta</taxon>
        <taxon>Spermatophyta</taxon>
        <taxon>Magnoliopsida</taxon>
        <taxon>Liliopsida</taxon>
        <taxon>Acoraceae</taxon>
        <taxon>Acorus</taxon>
    </lineage>
</organism>
<feature type="signal peptide" evidence="1">
    <location>
        <begin position="1"/>
        <end position="23"/>
    </location>
</feature>
<reference evidence="2" key="1">
    <citation type="journal article" date="2023" name="Nat. Commun.">
        <title>Diploid and tetraploid genomes of Acorus and the evolution of monocots.</title>
        <authorList>
            <person name="Ma L."/>
            <person name="Liu K.W."/>
            <person name="Li Z."/>
            <person name="Hsiao Y.Y."/>
            <person name="Qi Y."/>
            <person name="Fu T."/>
            <person name="Tang G.D."/>
            <person name="Zhang D."/>
            <person name="Sun W.H."/>
            <person name="Liu D.K."/>
            <person name="Li Y."/>
            <person name="Chen G.Z."/>
            <person name="Liu X.D."/>
            <person name="Liao X.Y."/>
            <person name="Jiang Y.T."/>
            <person name="Yu X."/>
            <person name="Hao Y."/>
            <person name="Huang J."/>
            <person name="Zhao X.W."/>
            <person name="Ke S."/>
            <person name="Chen Y.Y."/>
            <person name="Wu W.L."/>
            <person name="Hsu J.L."/>
            <person name="Lin Y.F."/>
            <person name="Huang M.D."/>
            <person name="Li C.Y."/>
            <person name="Huang L."/>
            <person name="Wang Z.W."/>
            <person name="Zhao X."/>
            <person name="Zhong W.Y."/>
            <person name="Peng D.H."/>
            <person name="Ahmad S."/>
            <person name="Lan S."/>
            <person name="Zhang J.S."/>
            <person name="Tsai W.C."/>
            <person name="Van de Peer Y."/>
            <person name="Liu Z.J."/>
        </authorList>
    </citation>
    <scope>NUCLEOTIDE SEQUENCE</scope>
    <source>
        <strain evidence="2">CP</strain>
    </source>
</reference>
<keyword evidence="1" id="KW-0732">Signal</keyword>